<sequence>MDPVSMWCAAVVAAGAVSQSAVWMDRLAVLDDGRSAAFVRADPSLLDDVYVPGGRLRASDDRLVREYAARGLEIADVRFEVLRFGVEQASEARAVLRVVDRLEPVRVRRPGGAWRTLPRDGPTDRRIVVVRTPVGWRIEAVRRLAG</sequence>
<proteinExistence type="predicted"/>
<dbReference type="EMBL" id="VDFR01000046">
    <property type="protein sequence ID" value="TNC47371.1"/>
    <property type="molecule type" value="Genomic_DNA"/>
</dbReference>
<gene>
    <name evidence="2" type="ORF">FHE65_09185</name>
    <name evidence="1" type="ORF">FHE65_10180</name>
</gene>
<organism evidence="1 3">
    <name type="scientific">Mumia zhuanghuii</name>
    <dbReference type="NCBI Taxonomy" id="2585211"/>
    <lineage>
        <taxon>Bacteria</taxon>
        <taxon>Bacillati</taxon>
        <taxon>Actinomycetota</taxon>
        <taxon>Actinomycetes</taxon>
        <taxon>Propionibacteriales</taxon>
        <taxon>Nocardioidaceae</taxon>
        <taxon>Mumia</taxon>
    </lineage>
</organism>
<reference evidence="1 3" key="1">
    <citation type="submission" date="2019-05" db="EMBL/GenBank/DDBJ databases">
        <title>Mumia sp. nov., isolated from the intestinal contents of plateau pika (Ochotona curzoniae) in the Qinghai-Tibet plateau of China.</title>
        <authorList>
            <person name="Tian Z."/>
        </authorList>
    </citation>
    <scope>NUCLEOTIDE SEQUENCE [LARGE SCALE GENOMIC DNA]</scope>
    <source>
        <strain evidence="3">527</strain>
        <strain evidence="1">Z527</strain>
    </source>
</reference>
<comment type="caution">
    <text evidence="1">The sequence shown here is derived from an EMBL/GenBank/DDBJ whole genome shotgun (WGS) entry which is preliminary data.</text>
</comment>
<accession>A0A5C4MP41</accession>
<dbReference type="OrthoDB" id="3748817at2"/>
<evidence type="ECO:0008006" key="4">
    <source>
        <dbReference type="Google" id="ProtNLM"/>
    </source>
</evidence>
<evidence type="ECO:0000313" key="1">
    <source>
        <dbReference type="EMBL" id="TNC47371.1"/>
    </source>
</evidence>
<protein>
    <recommendedName>
        <fullName evidence="4">SnoaL-like domain-containing protein</fullName>
    </recommendedName>
</protein>
<name>A0A5C4MP41_9ACTN</name>
<evidence type="ECO:0000313" key="2">
    <source>
        <dbReference type="EMBL" id="TNC47650.1"/>
    </source>
</evidence>
<evidence type="ECO:0000313" key="3">
    <source>
        <dbReference type="Proteomes" id="UP000306740"/>
    </source>
</evidence>
<dbReference type="EMBL" id="VDFR01000043">
    <property type="protein sequence ID" value="TNC47650.1"/>
    <property type="molecule type" value="Genomic_DNA"/>
</dbReference>
<dbReference type="AlphaFoldDB" id="A0A5C4MP41"/>
<dbReference type="RefSeq" id="WP_139088157.1">
    <property type="nucleotide sequence ID" value="NZ_VDFR01000043.1"/>
</dbReference>
<dbReference type="Proteomes" id="UP000306740">
    <property type="component" value="Unassembled WGS sequence"/>
</dbReference>